<organism evidence="1 2">
    <name type="scientific">Nocardia rhizosphaerihabitans</name>
    <dbReference type="NCBI Taxonomy" id="1691570"/>
    <lineage>
        <taxon>Bacteria</taxon>
        <taxon>Bacillati</taxon>
        <taxon>Actinomycetota</taxon>
        <taxon>Actinomycetes</taxon>
        <taxon>Mycobacteriales</taxon>
        <taxon>Nocardiaceae</taxon>
        <taxon>Nocardia</taxon>
    </lineage>
</organism>
<sequence length="93" mass="10112">MRTDHPTEDEIRANFDEMLASVCVGGGLRTDTGLDNETTQALWAIARAHPQVPAELVTAARAEFAAQLDGSHRRARREALARLSDELDGKAAQ</sequence>
<dbReference type="EMBL" id="BMNE01000004">
    <property type="protein sequence ID" value="GGN85891.1"/>
    <property type="molecule type" value="Genomic_DNA"/>
</dbReference>
<evidence type="ECO:0000313" key="2">
    <source>
        <dbReference type="Proteomes" id="UP000658127"/>
    </source>
</evidence>
<dbReference type="Proteomes" id="UP000658127">
    <property type="component" value="Unassembled WGS sequence"/>
</dbReference>
<reference evidence="2" key="1">
    <citation type="journal article" date="2019" name="Int. J. Syst. Evol. Microbiol.">
        <title>The Global Catalogue of Microorganisms (GCM) 10K type strain sequencing project: providing services to taxonomists for standard genome sequencing and annotation.</title>
        <authorList>
            <consortium name="The Broad Institute Genomics Platform"/>
            <consortium name="The Broad Institute Genome Sequencing Center for Infectious Disease"/>
            <person name="Wu L."/>
            <person name="Ma J."/>
        </authorList>
    </citation>
    <scope>NUCLEOTIDE SEQUENCE [LARGE SCALE GENOMIC DNA]</scope>
    <source>
        <strain evidence="2">CGMCC 4.7329</strain>
    </source>
</reference>
<protein>
    <submittedName>
        <fullName evidence="1">Uncharacterized protein</fullName>
    </submittedName>
</protein>
<dbReference type="RefSeq" id="WP_189030515.1">
    <property type="nucleotide sequence ID" value="NZ_BMNE01000004.1"/>
</dbReference>
<gene>
    <name evidence="1" type="ORF">GCM10011610_40600</name>
</gene>
<proteinExistence type="predicted"/>
<evidence type="ECO:0000313" key="1">
    <source>
        <dbReference type="EMBL" id="GGN85891.1"/>
    </source>
</evidence>
<accession>A0ABQ2KP77</accession>
<comment type="caution">
    <text evidence="1">The sequence shown here is derived from an EMBL/GenBank/DDBJ whole genome shotgun (WGS) entry which is preliminary data.</text>
</comment>
<keyword evidence="2" id="KW-1185">Reference proteome</keyword>
<name>A0ABQ2KP77_9NOCA</name>